<dbReference type="InterPro" id="IPR057169">
    <property type="entry name" value="DUF7847"/>
</dbReference>
<feature type="region of interest" description="Disordered" evidence="1">
    <location>
        <begin position="1"/>
        <end position="22"/>
    </location>
</feature>
<feature type="domain" description="DUF7847" evidence="3">
    <location>
        <begin position="58"/>
        <end position="294"/>
    </location>
</feature>
<reference evidence="4" key="1">
    <citation type="journal article" date="2022" name="Data Brief">
        <title>Draft genome sequence data of Gordonia hongkongensis strain EUFUS-Z928 isolated from the octocoral Eunicea fusca.</title>
        <authorList>
            <person name="Sanchez-Suarez J."/>
            <person name="Diaz L."/>
            <person name="Melo-Bolivar J."/>
            <person name="Villamil L."/>
        </authorList>
    </citation>
    <scope>NUCLEOTIDE SEQUENCE</scope>
    <source>
        <strain evidence="4">EUFUS-Z928</strain>
    </source>
</reference>
<dbReference type="Pfam" id="PF25231">
    <property type="entry name" value="DUF7847"/>
    <property type="match status" value="1"/>
</dbReference>
<evidence type="ECO:0000256" key="2">
    <source>
        <dbReference type="SAM" id="Phobius"/>
    </source>
</evidence>
<evidence type="ECO:0000259" key="3">
    <source>
        <dbReference type="Pfam" id="PF25231"/>
    </source>
</evidence>
<name>A0ABT6BN60_9ACTN</name>
<keyword evidence="2" id="KW-0472">Membrane</keyword>
<evidence type="ECO:0000313" key="4">
    <source>
        <dbReference type="EMBL" id="MDF6099441.1"/>
    </source>
</evidence>
<feature type="transmembrane region" description="Helical" evidence="2">
    <location>
        <begin position="45"/>
        <end position="68"/>
    </location>
</feature>
<evidence type="ECO:0000256" key="1">
    <source>
        <dbReference type="SAM" id="MobiDB-lite"/>
    </source>
</evidence>
<feature type="transmembrane region" description="Helical" evidence="2">
    <location>
        <begin position="270"/>
        <end position="295"/>
    </location>
</feature>
<feature type="transmembrane region" description="Helical" evidence="2">
    <location>
        <begin position="227"/>
        <end position="248"/>
    </location>
</feature>
<sequence>MSTPPGSSAPLPGNGWPGWMPPRRPTPVNALLQQIFSTTFAAPRVFLGLVGVSWGAAAAPVALVTWWLVSAEPTLDDPDDLASSLAPVTAFVLIVFAQWTVVTGALSGLAARSLARLRAGSVPTLDDTLRAGRRSLARLSGWTALLGLAVAAAFAPSITLLGLGIASDGIVLMAGSLLLFLVALIPVTWLLVRTVFTAPAIVIDGLSVRDAIARSGSLSAERFWRTFGILAVMVVLEWVAMTTMMYPFDLLGSIAGMWFDDGDARATETVVAVIGIVVASMVVQPVLTVVPAVLFDDSRAEAAPTPFFSGQGDR</sequence>
<proteinExistence type="predicted"/>
<keyword evidence="2" id="KW-0812">Transmembrane</keyword>
<feature type="transmembrane region" description="Helical" evidence="2">
    <location>
        <begin position="139"/>
        <end position="163"/>
    </location>
</feature>
<feature type="transmembrane region" description="Helical" evidence="2">
    <location>
        <begin position="88"/>
        <end position="111"/>
    </location>
</feature>
<keyword evidence="2" id="KW-1133">Transmembrane helix</keyword>
<dbReference type="RefSeq" id="WP_277242366.1">
    <property type="nucleotide sequence ID" value="NZ_CBDRND010000025.1"/>
</dbReference>
<organism evidence="4 5">
    <name type="scientific">Gordonia hongkongensis</name>
    <dbReference type="NCBI Taxonomy" id="1701090"/>
    <lineage>
        <taxon>Bacteria</taxon>
        <taxon>Bacillati</taxon>
        <taxon>Actinomycetota</taxon>
        <taxon>Actinomycetes</taxon>
        <taxon>Mycobacteriales</taxon>
        <taxon>Gordoniaceae</taxon>
        <taxon>Gordonia</taxon>
    </lineage>
</organism>
<feature type="transmembrane region" description="Helical" evidence="2">
    <location>
        <begin position="169"/>
        <end position="192"/>
    </location>
</feature>
<gene>
    <name evidence="4" type="ORF">L2299_00035</name>
</gene>
<dbReference type="EMBL" id="JAKJLQ010000001">
    <property type="protein sequence ID" value="MDF6099441.1"/>
    <property type="molecule type" value="Genomic_DNA"/>
</dbReference>
<accession>A0ABT6BN60</accession>
<reference evidence="4" key="2">
    <citation type="submission" date="2022-01" db="EMBL/GenBank/DDBJ databases">
        <authorList>
            <person name="Sanchez-Suarez J."/>
            <person name="Villamil L."/>
            <person name="Diaz L.E."/>
        </authorList>
    </citation>
    <scope>NUCLEOTIDE SEQUENCE</scope>
    <source>
        <strain evidence="4">EUFUS-Z928</strain>
    </source>
</reference>
<dbReference type="Proteomes" id="UP001152308">
    <property type="component" value="Unassembled WGS sequence"/>
</dbReference>
<comment type="caution">
    <text evidence="4">The sequence shown here is derived from an EMBL/GenBank/DDBJ whole genome shotgun (WGS) entry which is preliminary data.</text>
</comment>
<evidence type="ECO:0000313" key="5">
    <source>
        <dbReference type="Proteomes" id="UP001152308"/>
    </source>
</evidence>
<keyword evidence="5" id="KW-1185">Reference proteome</keyword>
<protein>
    <submittedName>
        <fullName evidence="4">Glycerophosphoryl diester phosphodiesterase membrane domain-containing protein</fullName>
    </submittedName>
</protein>